<accession>A0AAV0YTA7</accession>
<keyword evidence="7" id="KW-1185">Reference proteome</keyword>
<keyword evidence="2" id="KW-0678">Repressor</keyword>
<dbReference type="PROSITE" id="PS51477">
    <property type="entry name" value="PAH"/>
    <property type="match status" value="2"/>
</dbReference>
<dbReference type="Gene3D" id="1.20.1160.11">
    <property type="entry name" value="Paired amphipathic helix"/>
    <property type="match status" value="2"/>
</dbReference>
<comment type="subcellular location">
    <subcellularLocation>
        <location evidence="1 5">Nucleus</location>
    </subcellularLocation>
</comment>
<evidence type="ECO:0000256" key="3">
    <source>
        <dbReference type="ARBA" id="ARBA00022737"/>
    </source>
</evidence>
<dbReference type="SUPFAM" id="SSF47762">
    <property type="entry name" value="PAH2 domain"/>
    <property type="match status" value="2"/>
</dbReference>
<dbReference type="GO" id="GO:0000122">
    <property type="term" value="P:negative regulation of transcription by RNA polymerase II"/>
    <property type="evidence" value="ECO:0007669"/>
    <property type="project" value="TreeGrafter"/>
</dbReference>
<dbReference type="EMBL" id="OX451736">
    <property type="protein sequence ID" value="CAI8587757.1"/>
    <property type="molecule type" value="Genomic_DNA"/>
</dbReference>
<dbReference type="FunFam" id="1.20.1160.11:FF:000001">
    <property type="entry name" value="Paired amphipathic helix protein Sin3"/>
    <property type="match status" value="1"/>
</dbReference>
<dbReference type="GO" id="GO:0000118">
    <property type="term" value="C:histone deacetylase complex"/>
    <property type="evidence" value="ECO:0007669"/>
    <property type="project" value="TreeGrafter"/>
</dbReference>
<organism evidence="6 7">
    <name type="scientific">Vicia faba</name>
    <name type="common">Broad bean</name>
    <name type="synonym">Faba vulgaris</name>
    <dbReference type="NCBI Taxonomy" id="3906"/>
    <lineage>
        <taxon>Eukaryota</taxon>
        <taxon>Viridiplantae</taxon>
        <taxon>Streptophyta</taxon>
        <taxon>Embryophyta</taxon>
        <taxon>Tracheophyta</taxon>
        <taxon>Spermatophyta</taxon>
        <taxon>Magnoliopsida</taxon>
        <taxon>eudicotyledons</taxon>
        <taxon>Gunneridae</taxon>
        <taxon>Pentapetalae</taxon>
        <taxon>rosids</taxon>
        <taxon>fabids</taxon>
        <taxon>Fabales</taxon>
        <taxon>Fabaceae</taxon>
        <taxon>Papilionoideae</taxon>
        <taxon>50 kb inversion clade</taxon>
        <taxon>NPAAA clade</taxon>
        <taxon>Hologalegina</taxon>
        <taxon>IRL clade</taxon>
        <taxon>Fabeae</taxon>
        <taxon>Vicia</taxon>
    </lineage>
</organism>
<evidence type="ECO:0000313" key="7">
    <source>
        <dbReference type="Proteomes" id="UP001157006"/>
    </source>
</evidence>
<evidence type="ECO:0000256" key="1">
    <source>
        <dbReference type="ARBA" id="ARBA00004123"/>
    </source>
</evidence>
<dbReference type="InterPro" id="IPR003822">
    <property type="entry name" value="PAH"/>
</dbReference>
<dbReference type="InterPro" id="IPR036600">
    <property type="entry name" value="PAH_sf"/>
</dbReference>
<evidence type="ECO:0000313" key="6">
    <source>
        <dbReference type="EMBL" id="CAI8587757.1"/>
    </source>
</evidence>
<dbReference type="Proteomes" id="UP001157006">
    <property type="component" value="Chromosome 1L"/>
</dbReference>
<protein>
    <submittedName>
        <fullName evidence="6">Uncharacterized protein</fullName>
    </submittedName>
</protein>
<gene>
    <name evidence="6" type="ORF">VFH_I315120</name>
</gene>
<dbReference type="PANTHER" id="PTHR12346:SF0">
    <property type="entry name" value="SIN3A, ISOFORM G"/>
    <property type="match status" value="1"/>
</dbReference>
<proteinExistence type="predicted"/>
<keyword evidence="3" id="KW-0677">Repeat</keyword>
<dbReference type="FunFam" id="1.20.1160.11:FF:000003">
    <property type="entry name" value="Paired amphipathic helix SIN3-like protein"/>
    <property type="match status" value="1"/>
</dbReference>
<dbReference type="GO" id="GO:0000785">
    <property type="term" value="C:chromatin"/>
    <property type="evidence" value="ECO:0007669"/>
    <property type="project" value="TreeGrafter"/>
</dbReference>
<sequence length="156" mass="18537">MKGSSSKEDVTSNDTKIYIKEIKDAFKDDKNKFNEFLKTMKDIKKKRGNIVCMLAKVKELFEGHRELLLKFNTYLPNEFEITFPPEKPEINIEYAKKYLSKVKTRFQDDPDIYRSFIAIMNMYRNKKRSGEEVQQMVFSLFKDHPDLVDGFIEFLP</sequence>
<dbReference type="Pfam" id="PF02671">
    <property type="entry name" value="PAH"/>
    <property type="match status" value="2"/>
</dbReference>
<dbReference type="AlphaFoldDB" id="A0AAV0YTA7"/>
<evidence type="ECO:0000256" key="4">
    <source>
        <dbReference type="ARBA" id="ARBA00023242"/>
    </source>
</evidence>
<evidence type="ECO:0000256" key="5">
    <source>
        <dbReference type="PROSITE-ProRule" id="PRU00810"/>
    </source>
</evidence>
<dbReference type="InterPro" id="IPR039774">
    <property type="entry name" value="Sin3-like"/>
</dbReference>
<name>A0AAV0YTA7_VICFA</name>
<keyword evidence="4 5" id="KW-0539">Nucleus</keyword>
<reference evidence="6 7" key="1">
    <citation type="submission" date="2023-01" db="EMBL/GenBank/DDBJ databases">
        <authorList>
            <person name="Kreplak J."/>
        </authorList>
    </citation>
    <scope>NUCLEOTIDE SEQUENCE [LARGE SCALE GENOMIC DNA]</scope>
</reference>
<dbReference type="GO" id="GO:0003714">
    <property type="term" value="F:transcription corepressor activity"/>
    <property type="evidence" value="ECO:0007669"/>
    <property type="project" value="InterPro"/>
</dbReference>
<dbReference type="PANTHER" id="PTHR12346">
    <property type="entry name" value="SIN3B-RELATED"/>
    <property type="match status" value="1"/>
</dbReference>
<evidence type="ECO:0000256" key="2">
    <source>
        <dbReference type="ARBA" id="ARBA00022491"/>
    </source>
</evidence>